<dbReference type="Gene3D" id="3.30.310.50">
    <property type="entry name" value="Alpha-D-phosphohexomutase, C-terminal domain"/>
    <property type="match status" value="1"/>
</dbReference>
<sequence length="277" mass="31531">MSFSKLLTSKVAATITENQAATQLVDFMLDKAKHSCQCYHIGTTYQLADSHHPTDIIQAQDTQIKVNILFLNILDQSKLLEKYIHLLSSMLSGLGIAFEQPHKRVEIIYYVLPRNLEGIQNFMARRKLDSYFKYQEVLLFAIAMGMLGMCFNEGKNSFTLRGFTAKICKYLWTETKQQEIQTKVDEMTVPFPSFEYAKVAIGSIEVDPAFTDTKSKKTTIERQMSIRHIDDQNLNMPVYVDILFTSEEDEAASLRTAITSFVTNMSLVASTLKDFGK</sequence>
<dbReference type="AlphaFoldDB" id="A0A078A6K9"/>
<dbReference type="InParanoid" id="A0A078A6K9"/>
<comment type="similarity">
    <text evidence="1">Belongs to the CTAG/PCC1 family.</text>
</comment>
<dbReference type="EMBL" id="CCKQ01006521">
    <property type="protein sequence ID" value="CDW77844.1"/>
    <property type="molecule type" value="Genomic_DNA"/>
</dbReference>
<name>A0A078A6K9_STYLE</name>
<evidence type="ECO:0000256" key="1">
    <source>
        <dbReference type="ARBA" id="ARBA00007073"/>
    </source>
</evidence>
<evidence type="ECO:0000313" key="3">
    <source>
        <dbReference type="Proteomes" id="UP000039865"/>
    </source>
</evidence>
<dbReference type="Pfam" id="PF09341">
    <property type="entry name" value="Pcc1"/>
    <property type="match status" value="1"/>
</dbReference>
<accession>A0A078A6K9</accession>
<proteinExistence type="inferred from homology"/>
<organism evidence="2 3">
    <name type="scientific">Stylonychia lemnae</name>
    <name type="common">Ciliate</name>
    <dbReference type="NCBI Taxonomy" id="5949"/>
    <lineage>
        <taxon>Eukaryota</taxon>
        <taxon>Sar</taxon>
        <taxon>Alveolata</taxon>
        <taxon>Ciliophora</taxon>
        <taxon>Intramacronucleata</taxon>
        <taxon>Spirotrichea</taxon>
        <taxon>Stichotrichia</taxon>
        <taxon>Sporadotrichida</taxon>
        <taxon>Oxytrichidae</taxon>
        <taxon>Stylonychinae</taxon>
        <taxon>Stylonychia</taxon>
    </lineage>
</organism>
<dbReference type="InterPro" id="IPR015419">
    <property type="entry name" value="CTAG/Pcc1"/>
</dbReference>
<protein>
    <submittedName>
        <fullName evidence="2">Uncharacterized protein</fullName>
    </submittedName>
</protein>
<gene>
    <name evidence="2" type="primary">Contig12793.g13647</name>
    <name evidence="2" type="ORF">STYLEM_6810</name>
</gene>
<evidence type="ECO:0000313" key="2">
    <source>
        <dbReference type="EMBL" id="CDW77844.1"/>
    </source>
</evidence>
<keyword evidence="3" id="KW-1185">Reference proteome</keyword>
<reference evidence="2 3" key="1">
    <citation type="submission" date="2014-06" db="EMBL/GenBank/DDBJ databases">
        <authorList>
            <person name="Swart Estienne"/>
        </authorList>
    </citation>
    <scope>NUCLEOTIDE SEQUENCE [LARGE SCALE GENOMIC DNA]</scope>
    <source>
        <strain evidence="2 3">130c</strain>
    </source>
</reference>
<dbReference type="OrthoDB" id="291792at2759"/>
<dbReference type="Proteomes" id="UP000039865">
    <property type="component" value="Unassembled WGS sequence"/>
</dbReference>